<comment type="similarity">
    <text evidence="2">Belongs to the glycosyltransferase 2 family.</text>
</comment>
<dbReference type="EC" id="2.4.1.288" evidence="8"/>
<dbReference type="GO" id="GO:0016757">
    <property type="term" value="F:glycosyltransferase activity"/>
    <property type="evidence" value="ECO:0007669"/>
    <property type="project" value="UniProtKB-KW"/>
</dbReference>
<reference evidence="8 9" key="1">
    <citation type="submission" date="2020-07" db="EMBL/GenBank/DDBJ databases">
        <title>Sequencing the genomes of 1000 actinobacteria strains.</title>
        <authorList>
            <person name="Klenk H.-P."/>
        </authorList>
    </citation>
    <scope>NUCLEOTIDE SEQUENCE [LARGE SCALE GENOMIC DNA]</scope>
    <source>
        <strain evidence="8 9">DSM 7487</strain>
    </source>
</reference>
<feature type="domain" description="Galactofuranosyltransferase GlfT2 N-terminal" evidence="6">
    <location>
        <begin position="73"/>
        <end position="187"/>
    </location>
</feature>
<evidence type="ECO:0000313" key="9">
    <source>
        <dbReference type="Proteomes" id="UP000521922"/>
    </source>
</evidence>
<dbReference type="AlphaFoldDB" id="A0A7Y9DML4"/>
<protein>
    <submittedName>
        <fullName evidence="8">Galactofuranosylgalactofuranosylrhamnosyl-N-acetylglucosaminyl-diphospho-decaprenol beta-1,5/1,6-galactofuranosyltransferase</fullName>
        <ecNumber evidence="8">2.4.1.288</ecNumber>
    </submittedName>
</protein>
<dbReference type="InterPro" id="IPR045699">
    <property type="entry name" value="GlfT2_C"/>
</dbReference>
<evidence type="ECO:0000256" key="2">
    <source>
        <dbReference type="ARBA" id="ARBA00006739"/>
    </source>
</evidence>
<name>A0A7Y9DML4_9ACTN</name>
<dbReference type="InterPro" id="IPR029044">
    <property type="entry name" value="Nucleotide-diphossugar_trans"/>
</dbReference>
<keyword evidence="4 8" id="KW-0808">Transferase</keyword>
<organism evidence="8 9">
    <name type="scientific">Kineococcus aurantiacus</name>
    <dbReference type="NCBI Taxonomy" id="37633"/>
    <lineage>
        <taxon>Bacteria</taxon>
        <taxon>Bacillati</taxon>
        <taxon>Actinomycetota</taxon>
        <taxon>Actinomycetes</taxon>
        <taxon>Kineosporiales</taxon>
        <taxon>Kineosporiaceae</taxon>
        <taxon>Kineococcus</taxon>
    </lineage>
</organism>
<dbReference type="Gene3D" id="3.90.550.60">
    <property type="match status" value="1"/>
</dbReference>
<sequence length="690" mass="75623">MSTQIVERPGATWTTVHRVVLPMDVDADDLALYVDYDSAVSAGDGVAARPGDVSDAPAGDAAQPSRSVAYRSEGHRENVRGRRGLAVDAGSRVSFGTYFNAFPASYWRRWTAATAVRLRVDLAAAGTVVVYKSNARGLRQRVTACAVAAGGTFTADLSLAAFGDGGWYWFDLVAGAEATALRSAEWQVTDAAGGAPAARSTLSIAVTTYNRPDYCLALLRALAGAEGVRAVLDEVIVMDQGTQLVQDEAGFADVAADLGDQLRVVRQGNLGGSGGFSRGMRETLRAGRSDYVLLLDDDIVVEPEGVLRALQFAQWCRRPTIVGGHMFDMFDRGVMHSFGERVERYRFFWGSVPGVRERHDLSAQNLRATPFMHRRVDVDYNGWWMCLIPMSVVREVGLSLPVFIKWDDAEYGLRAADAGFPTVSLPGAAVWHVSWLDKDDGLDWQAYFHERNRLVAALLHSPYDRGGRIFRESVFTDVKHLISMQYSTEALRLMALRDVLSGPEHLLASLPTRTAEVRAARKEFGDAQASADIDSFPQPKAVKPPRKGKEPTSPNRFTLLPWAAGVVARQLTPPEEVATRRPEKHVAAMDATWWRLAHLDSAVVSTADGTAAAWYRRDPRTFRRFLRESAAAHRDLWLNWPQLSKAYRAALAGFTSPQAWDEVFDASTVSIATGTQLAADPAVGPVGERR</sequence>
<evidence type="ECO:0000259" key="6">
    <source>
        <dbReference type="Pfam" id="PF17994"/>
    </source>
</evidence>
<dbReference type="PANTHER" id="PTHR43179">
    <property type="entry name" value="RHAMNOSYLTRANSFERASE WBBL"/>
    <property type="match status" value="1"/>
</dbReference>
<dbReference type="EMBL" id="JACCBB010000001">
    <property type="protein sequence ID" value="NYD23402.1"/>
    <property type="molecule type" value="Genomic_DNA"/>
</dbReference>
<evidence type="ECO:0000256" key="5">
    <source>
        <dbReference type="SAM" id="MobiDB-lite"/>
    </source>
</evidence>
<keyword evidence="9" id="KW-1185">Reference proteome</keyword>
<dbReference type="Proteomes" id="UP000521922">
    <property type="component" value="Unassembled WGS sequence"/>
</dbReference>
<feature type="region of interest" description="Disordered" evidence="5">
    <location>
        <begin position="48"/>
        <end position="74"/>
    </location>
</feature>
<dbReference type="Pfam" id="PF17994">
    <property type="entry name" value="Glft2_N"/>
    <property type="match status" value="1"/>
</dbReference>
<comment type="caution">
    <text evidence="8">The sequence shown here is derived from an EMBL/GenBank/DDBJ whole genome shotgun (WGS) entry which is preliminary data.</text>
</comment>
<keyword evidence="3 8" id="KW-0328">Glycosyltransferase</keyword>
<evidence type="ECO:0000256" key="1">
    <source>
        <dbReference type="ARBA" id="ARBA00004776"/>
    </source>
</evidence>
<dbReference type="Pfam" id="PF19320">
    <property type="entry name" value="GlfT2_domain3"/>
    <property type="match status" value="1"/>
</dbReference>
<evidence type="ECO:0000256" key="4">
    <source>
        <dbReference type="ARBA" id="ARBA00022679"/>
    </source>
</evidence>
<evidence type="ECO:0000256" key="3">
    <source>
        <dbReference type="ARBA" id="ARBA00022676"/>
    </source>
</evidence>
<evidence type="ECO:0000259" key="7">
    <source>
        <dbReference type="Pfam" id="PF19320"/>
    </source>
</evidence>
<comment type="pathway">
    <text evidence="1">Cell wall biogenesis; cell wall polysaccharide biosynthesis.</text>
</comment>
<dbReference type="Pfam" id="PF13641">
    <property type="entry name" value="Glyco_tranf_2_3"/>
    <property type="match status" value="1"/>
</dbReference>
<gene>
    <name evidence="8" type="ORF">BJ968_002942</name>
</gene>
<accession>A0A7Y9DML4</accession>
<dbReference type="InterPro" id="IPR040492">
    <property type="entry name" value="GlfT2_N"/>
</dbReference>
<feature type="domain" description="Galactofuranosyltransferase-2 C-terminal" evidence="7">
    <location>
        <begin position="470"/>
        <end position="665"/>
    </location>
</feature>
<dbReference type="PANTHER" id="PTHR43179:SF12">
    <property type="entry name" value="GALACTOFURANOSYLTRANSFERASE GLFT2"/>
    <property type="match status" value="1"/>
</dbReference>
<proteinExistence type="inferred from homology"/>
<dbReference type="RefSeq" id="WP_218885073.1">
    <property type="nucleotide sequence ID" value="NZ_BAAAGN010000010.1"/>
</dbReference>
<dbReference type="SUPFAM" id="SSF53448">
    <property type="entry name" value="Nucleotide-diphospho-sugar transferases"/>
    <property type="match status" value="1"/>
</dbReference>
<feature type="region of interest" description="Disordered" evidence="5">
    <location>
        <begin position="526"/>
        <end position="555"/>
    </location>
</feature>
<evidence type="ECO:0000313" key="8">
    <source>
        <dbReference type="EMBL" id="NYD23402.1"/>
    </source>
</evidence>